<dbReference type="CDD" id="cd06661">
    <property type="entry name" value="GGCT_like"/>
    <property type="match status" value="1"/>
</dbReference>
<evidence type="ECO:0000256" key="3">
    <source>
        <dbReference type="PIRSR" id="PIRSR617939-1"/>
    </source>
</evidence>
<organism evidence="6 7">
    <name type="scientific">Colletotrichum tanaceti</name>
    <dbReference type="NCBI Taxonomy" id="1306861"/>
    <lineage>
        <taxon>Eukaryota</taxon>
        <taxon>Fungi</taxon>
        <taxon>Dikarya</taxon>
        <taxon>Ascomycota</taxon>
        <taxon>Pezizomycotina</taxon>
        <taxon>Sordariomycetes</taxon>
        <taxon>Hypocreomycetidae</taxon>
        <taxon>Glomerellales</taxon>
        <taxon>Glomerellaceae</taxon>
        <taxon>Colletotrichum</taxon>
        <taxon>Colletotrichum destructivum species complex</taxon>
    </lineage>
</organism>
<dbReference type="EMBL" id="PJEX01000436">
    <property type="protein sequence ID" value="TKW50131.1"/>
    <property type="molecule type" value="Genomic_DNA"/>
</dbReference>
<reference evidence="6 7" key="1">
    <citation type="journal article" date="2019" name="PLoS ONE">
        <title>Comparative genome analysis indicates high evolutionary potential of pathogenicity genes in Colletotrichum tanaceti.</title>
        <authorList>
            <person name="Lelwala R.V."/>
            <person name="Korhonen P.K."/>
            <person name="Young N.D."/>
            <person name="Scott J.B."/>
            <person name="Ades P.A."/>
            <person name="Gasser R.B."/>
            <person name="Taylor P.W.J."/>
        </authorList>
    </citation>
    <scope>NUCLEOTIDE SEQUENCE [LARGE SCALE GENOMIC DNA]</scope>
    <source>
        <strain evidence="6">BRIP57314</strain>
    </source>
</reference>
<dbReference type="Gene3D" id="3.10.490.10">
    <property type="entry name" value="Gamma-glutamyl cyclotransferase-like"/>
    <property type="match status" value="1"/>
</dbReference>
<dbReference type="InterPro" id="IPR013024">
    <property type="entry name" value="GGCT-like"/>
</dbReference>
<evidence type="ECO:0000256" key="4">
    <source>
        <dbReference type="PIRSR" id="PIRSR617939-2"/>
    </source>
</evidence>
<dbReference type="InterPro" id="IPR036568">
    <property type="entry name" value="GGCT-like_sf"/>
</dbReference>
<dbReference type="PANTHER" id="PTHR12935">
    <property type="entry name" value="GAMMA-GLUTAMYLCYCLOTRANSFERASE"/>
    <property type="match status" value="1"/>
</dbReference>
<evidence type="ECO:0000313" key="6">
    <source>
        <dbReference type="EMBL" id="TKW50131.1"/>
    </source>
</evidence>
<dbReference type="EC" id="4.3.2.9" evidence="1"/>
<dbReference type="OrthoDB" id="2924818at2759"/>
<gene>
    <name evidence="6" type="ORF">CTA1_1216</name>
</gene>
<sequence length="229" mass="24442">MATPTPRLYFAYGSNLSPTQMALRCPSSVPVGLAYLPDYTFTINSRRYANVVRNVAPPLATPTSGTHAVPASGGNDNSSSNGGGQTDPANPGVYGVLYILPPADEAVLDRCEGVPYAYQKEDLLVTVVSVTGPNGCDGDDDDDDSIARPRNGATVAALVYVDNDRVEPSTPWDEYVDRMNRGVDEATRLFGLPAGYVDRVIRPYIPASEEASVADHTAIGDPFLERALM</sequence>
<dbReference type="PANTHER" id="PTHR12935:SF0">
    <property type="entry name" value="GAMMA-GLUTAMYLCYCLOTRANSFERASE"/>
    <property type="match status" value="1"/>
</dbReference>
<dbReference type="STRING" id="1306861.A0A4U6X441"/>
<keyword evidence="2" id="KW-0456">Lyase</keyword>
<evidence type="ECO:0000256" key="5">
    <source>
        <dbReference type="SAM" id="MobiDB-lite"/>
    </source>
</evidence>
<dbReference type="AlphaFoldDB" id="A0A4U6X441"/>
<dbReference type="SUPFAM" id="SSF110857">
    <property type="entry name" value="Gamma-glutamyl cyclotransferase-like"/>
    <property type="match status" value="1"/>
</dbReference>
<feature type="region of interest" description="Disordered" evidence="5">
    <location>
        <begin position="61"/>
        <end position="88"/>
    </location>
</feature>
<accession>A0A4U6X441</accession>
<dbReference type="InterPro" id="IPR017939">
    <property type="entry name" value="G-Glutamylcylcotransferase"/>
</dbReference>
<feature type="binding site" evidence="4">
    <location>
        <begin position="9"/>
        <end position="14"/>
    </location>
    <ligand>
        <name>substrate</name>
    </ligand>
</feature>
<proteinExistence type="predicted"/>
<dbReference type="GO" id="GO:0003839">
    <property type="term" value="F:gamma-glutamylcyclotransferase activity"/>
    <property type="evidence" value="ECO:0007669"/>
    <property type="project" value="UniProtKB-EC"/>
</dbReference>
<keyword evidence="7" id="KW-1185">Reference proteome</keyword>
<evidence type="ECO:0000313" key="7">
    <source>
        <dbReference type="Proteomes" id="UP000310108"/>
    </source>
</evidence>
<feature type="active site" description="Proton acceptor" evidence="3">
    <location>
        <position position="112"/>
    </location>
</feature>
<evidence type="ECO:0000256" key="1">
    <source>
        <dbReference type="ARBA" id="ARBA00012346"/>
    </source>
</evidence>
<name>A0A4U6X441_9PEZI</name>
<comment type="caution">
    <text evidence="6">The sequence shown here is derived from an EMBL/GenBank/DDBJ whole genome shotgun (WGS) entry which is preliminary data.</text>
</comment>
<protein>
    <recommendedName>
        <fullName evidence="1">gamma-glutamylcyclotransferase</fullName>
        <ecNumber evidence="1">4.3.2.9</ecNumber>
    </recommendedName>
</protein>
<dbReference type="Proteomes" id="UP000310108">
    <property type="component" value="Unassembled WGS sequence"/>
</dbReference>
<evidence type="ECO:0000256" key="2">
    <source>
        <dbReference type="ARBA" id="ARBA00023239"/>
    </source>
</evidence>